<keyword evidence="3" id="KW-1185">Reference proteome</keyword>
<protein>
    <recommendedName>
        <fullName evidence="1">PilZ domain-containing protein</fullName>
    </recommendedName>
</protein>
<proteinExistence type="predicted"/>
<dbReference type="RefSeq" id="WP_109319576.1">
    <property type="nucleotide sequence ID" value="NZ_QFWT01000004.1"/>
</dbReference>
<evidence type="ECO:0000313" key="2">
    <source>
        <dbReference type="EMBL" id="PWI33585.1"/>
    </source>
</evidence>
<dbReference type="GO" id="GO:0035438">
    <property type="term" value="F:cyclic-di-GMP binding"/>
    <property type="evidence" value="ECO:0007669"/>
    <property type="project" value="InterPro"/>
</dbReference>
<dbReference type="InterPro" id="IPR009875">
    <property type="entry name" value="PilZ_domain"/>
</dbReference>
<dbReference type="Pfam" id="PF07238">
    <property type="entry name" value="PilZ"/>
    <property type="match status" value="1"/>
</dbReference>
<dbReference type="SUPFAM" id="SSF141371">
    <property type="entry name" value="PilZ domain-like"/>
    <property type="match status" value="1"/>
</dbReference>
<sequence>MTQQHFHERRQFFRLRYPHTERPTVELDGQEYPVCEISEQGMRLLFRSTDRFSLGVPFSGTVHFSDKEDVPIEGIALRQHANEVAVKLTKGISSERIDEEQQHLKHH</sequence>
<dbReference type="OrthoDB" id="5894630at2"/>
<feature type="domain" description="PilZ" evidence="1">
    <location>
        <begin position="8"/>
        <end position="96"/>
    </location>
</feature>
<comment type="caution">
    <text evidence="2">The sequence shown here is derived from an EMBL/GenBank/DDBJ whole genome shotgun (WGS) entry which is preliminary data.</text>
</comment>
<dbReference type="Proteomes" id="UP000245362">
    <property type="component" value="Unassembled WGS sequence"/>
</dbReference>
<dbReference type="EMBL" id="QFWT01000004">
    <property type="protein sequence ID" value="PWI33585.1"/>
    <property type="molecule type" value="Genomic_DNA"/>
</dbReference>
<evidence type="ECO:0000313" key="3">
    <source>
        <dbReference type="Proteomes" id="UP000245362"/>
    </source>
</evidence>
<organism evidence="2 3">
    <name type="scientific">Vibrio albus</name>
    <dbReference type="NCBI Taxonomy" id="2200953"/>
    <lineage>
        <taxon>Bacteria</taxon>
        <taxon>Pseudomonadati</taxon>
        <taxon>Pseudomonadota</taxon>
        <taxon>Gammaproteobacteria</taxon>
        <taxon>Vibrionales</taxon>
        <taxon>Vibrionaceae</taxon>
        <taxon>Vibrio</taxon>
    </lineage>
</organism>
<name>A0A2U3BA25_9VIBR</name>
<accession>A0A2U3BA25</accession>
<reference evidence="2 3" key="1">
    <citation type="submission" date="2018-05" db="EMBL/GenBank/DDBJ databases">
        <title>Vibrio limimaris sp. nov., isolated from marine sediment.</title>
        <authorList>
            <person name="Li C.-M."/>
        </authorList>
    </citation>
    <scope>NUCLEOTIDE SEQUENCE [LARGE SCALE GENOMIC DNA]</scope>
    <source>
        <strain evidence="2 3">E4404</strain>
    </source>
</reference>
<evidence type="ECO:0000259" key="1">
    <source>
        <dbReference type="Pfam" id="PF07238"/>
    </source>
</evidence>
<gene>
    <name evidence="2" type="ORF">DI392_08955</name>
</gene>
<dbReference type="AlphaFoldDB" id="A0A2U3BA25"/>